<evidence type="ECO:0000313" key="3">
    <source>
        <dbReference type="EMBL" id="CAB4935470.1"/>
    </source>
</evidence>
<feature type="compositionally biased region" description="Basic and acidic residues" evidence="1">
    <location>
        <begin position="12"/>
        <end position="21"/>
    </location>
</feature>
<organism evidence="3">
    <name type="scientific">freshwater metagenome</name>
    <dbReference type="NCBI Taxonomy" id="449393"/>
    <lineage>
        <taxon>unclassified sequences</taxon>
        <taxon>metagenomes</taxon>
        <taxon>ecological metagenomes</taxon>
    </lineage>
</organism>
<evidence type="ECO:0000256" key="1">
    <source>
        <dbReference type="SAM" id="MobiDB-lite"/>
    </source>
</evidence>
<reference evidence="3" key="1">
    <citation type="submission" date="2020-05" db="EMBL/GenBank/DDBJ databases">
        <authorList>
            <person name="Chiriac C."/>
            <person name="Salcher M."/>
            <person name="Ghai R."/>
            <person name="Kavagutti S V."/>
        </authorList>
    </citation>
    <scope>NUCLEOTIDE SEQUENCE</scope>
</reference>
<feature type="region of interest" description="Disordered" evidence="1">
    <location>
        <begin position="1"/>
        <end position="60"/>
    </location>
</feature>
<dbReference type="EMBL" id="CAFBMH010000174">
    <property type="protein sequence ID" value="CAB4935470.1"/>
    <property type="molecule type" value="Genomic_DNA"/>
</dbReference>
<evidence type="ECO:0000313" key="2">
    <source>
        <dbReference type="EMBL" id="CAB4729248.1"/>
    </source>
</evidence>
<feature type="compositionally biased region" description="Polar residues" evidence="1">
    <location>
        <begin position="38"/>
        <end position="49"/>
    </location>
</feature>
<sequence>MQEMRGLASARPRTDPNRDQARAFCGDVRKVRRRTVRQQNSEWVTTTQPRAGESRREARR</sequence>
<gene>
    <name evidence="2" type="ORF">UFOPK2754_00360</name>
    <name evidence="3" type="ORF">UFOPK3543_02926</name>
</gene>
<accession>A0A6J7IXJ0</accession>
<dbReference type="AlphaFoldDB" id="A0A6J7IXJ0"/>
<name>A0A6J7IXJ0_9ZZZZ</name>
<proteinExistence type="predicted"/>
<protein>
    <submittedName>
        <fullName evidence="3">Unannotated protein</fullName>
    </submittedName>
</protein>
<dbReference type="EMBL" id="CAEZYR010000007">
    <property type="protein sequence ID" value="CAB4729248.1"/>
    <property type="molecule type" value="Genomic_DNA"/>
</dbReference>